<dbReference type="InterPro" id="IPR050763">
    <property type="entry name" value="ABC_transporter_ATP-binding"/>
</dbReference>
<dbReference type="GO" id="GO:0005524">
    <property type="term" value="F:ATP binding"/>
    <property type="evidence" value="ECO:0007669"/>
    <property type="project" value="UniProtKB-KW"/>
</dbReference>
<sequence length="337" mass="38649">MPAIVVKDLSKTFEYYKKEVGLRHSLTNLYARKKLYKEAVNKVSFEIEEGEIVGFLGPNGAGKTTTLKMLSGILYPSAGEASVLGYNPWKRQKAFKRQFSIVMGQKNQLWWDLPASESFHLNKAIYEVEDNQYMRTLGELTELLEVRDLLNVQVRRLSLGERMKMELIAALLHNPKVLFLDEPTIGLDIISQRKIREFLKQYNQARRTTIILTSHYMEDIQFLCKRTIVINNGSVVYDGDLARVNDTLGDRKVIKLQLEEPVEVGRFRAYGKIQSYDGIYVHIEVDRTQFKSCAQSLLANFPVVDLTIEDIPIEEGIARLYERGVNTDASTSMENVR</sequence>
<dbReference type="InterPro" id="IPR027417">
    <property type="entry name" value="P-loop_NTPase"/>
</dbReference>
<dbReference type="InterPro" id="IPR017871">
    <property type="entry name" value="ABC_transporter-like_CS"/>
</dbReference>
<gene>
    <name evidence="5" type="ORF">A8708_13230</name>
</gene>
<accession>A0A197ZZR5</accession>
<proteinExistence type="predicted"/>
<keyword evidence="6" id="KW-1185">Reference proteome</keyword>
<evidence type="ECO:0000256" key="3">
    <source>
        <dbReference type="ARBA" id="ARBA00022840"/>
    </source>
</evidence>
<dbReference type="InterPro" id="IPR003593">
    <property type="entry name" value="AAA+_ATPase"/>
</dbReference>
<evidence type="ECO:0000256" key="1">
    <source>
        <dbReference type="ARBA" id="ARBA00022448"/>
    </source>
</evidence>
<keyword evidence="1" id="KW-0813">Transport</keyword>
<dbReference type="RefSeq" id="WP_068669888.1">
    <property type="nucleotide sequence ID" value="NZ_LYPB01000090.1"/>
</dbReference>
<dbReference type="Proteomes" id="UP000078454">
    <property type="component" value="Unassembled WGS sequence"/>
</dbReference>
<evidence type="ECO:0000313" key="6">
    <source>
        <dbReference type="Proteomes" id="UP000078454"/>
    </source>
</evidence>
<keyword evidence="3 5" id="KW-0067">ATP-binding</keyword>
<dbReference type="GO" id="GO:0016887">
    <property type="term" value="F:ATP hydrolysis activity"/>
    <property type="evidence" value="ECO:0007669"/>
    <property type="project" value="InterPro"/>
</dbReference>
<evidence type="ECO:0000313" key="5">
    <source>
        <dbReference type="EMBL" id="OAS14352.1"/>
    </source>
</evidence>
<dbReference type="AlphaFoldDB" id="A0A197ZZR5"/>
<protein>
    <submittedName>
        <fullName evidence="5">Multidrug ABC transporter ATP-binding protein</fullName>
    </submittedName>
</protein>
<dbReference type="PROSITE" id="PS50893">
    <property type="entry name" value="ABC_TRANSPORTER_2"/>
    <property type="match status" value="1"/>
</dbReference>
<dbReference type="SUPFAM" id="SSF52540">
    <property type="entry name" value="P-loop containing nucleoside triphosphate hydrolases"/>
    <property type="match status" value="1"/>
</dbReference>
<dbReference type="PANTHER" id="PTHR42711:SF4">
    <property type="entry name" value="ABC TRANSPORTER RELATED"/>
    <property type="match status" value="1"/>
</dbReference>
<keyword evidence="2" id="KW-0547">Nucleotide-binding</keyword>
<dbReference type="PANTHER" id="PTHR42711">
    <property type="entry name" value="ABC TRANSPORTER ATP-BINDING PROTEIN"/>
    <property type="match status" value="1"/>
</dbReference>
<organism evidence="5 6">
    <name type="scientific">Paenibacillus oryzisoli</name>
    <dbReference type="NCBI Taxonomy" id="1850517"/>
    <lineage>
        <taxon>Bacteria</taxon>
        <taxon>Bacillati</taxon>
        <taxon>Bacillota</taxon>
        <taxon>Bacilli</taxon>
        <taxon>Bacillales</taxon>
        <taxon>Paenibacillaceae</taxon>
        <taxon>Paenibacillus</taxon>
    </lineage>
</organism>
<dbReference type="Pfam" id="PF00005">
    <property type="entry name" value="ABC_tran"/>
    <property type="match status" value="1"/>
</dbReference>
<feature type="domain" description="ABC transporter" evidence="4">
    <location>
        <begin position="24"/>
        <end position="257"/>
    </location>
</feature>
<evidence type="ECO:0000259" key="4">
    <source>
        <dbReference type="PROSITE" id="PS50893"/>
    </source>
</evidence>
<dbReference type="EMBL" id="LYPB01000090">
    <property type="protein sequence ID" value="OAS14352.1"/>
    <property type="molecule type" value="Genomic_DNA"/>
</dbReference>
<comment type="caution">
    <text evidence="5">The sequence shown here is derived from an EMBL/GenBank/DDBJ whole genome shotgun (WGS) entry which is preliminary data.</text>
</comment>
<dbReference type="Gene3D" id="3.40.50.300">
    <property type="entry name" value="P-loop containing nucleotide triphosphate hydrolases"/>
    <property type="match status" value="1"/>
</dbReference>
<reference evidence="5 6" key="1">
    <citation type="submission" date="2016-05" db="EMBL/GenBank/DDBJ databases">
        <title>Paenibacillus sp. 1ZS3-15 nov., isolated from the rhizosphere soil.</title>
        <authorList>
            <person name="Zhang X.X."/>
            <person name="Zhang J."/>
        </authorList>
    </citation>
    <scope>NUCLEOTIDE SEQUENCE [LARGE SCALE GENOMIC DNA]</scope>
    <source>
        <strain evidence="5 6">1ZS3-15</strain>
    </source>
</reference>
<evidence type="ECO:0000256" key="2">
    <source>
        <dbReference type="ARBA" id="ARBA00022741"/>
    </source>
</evidence>
<dbReference type="SMART" id="SM00382">
    <property type="entry name" value="AAA"/>
    <property type="match status" value="1"/>
</dbReference>
<dbReference type="OrthoDB" id="9804819at2"/>
<dbReference type="PROSITE" id="PS00211">
    <property type="entry name" value="ABC_TRANSPORTER_1"/>
    <property type="match status" value="1"/>
</dbReference>
<dbReference type="STRING" id="1850517.A8708_13230"/>
<dbReference type="InterPro" id="IPR003439">
    <property type="entry name" value="ABC_transporter-like_ATP-bd"/>
</dbReference>
<name>A0A197ZZR5_9BACL</name>